<accession>A0ABT5T8P0</accession>
<name>A0ABT5T8P0_9RHOB</name>
<gene>
    <name evidence="2" type="ORF">PUT78_04210</name>
</gene>
<feature type="chain" id="PRO_5047531038" evidence="1">
    <location>
        <begin position="24"/>
        <end position="101"/>
    </location>
</feature>
<proteinExistence type="predicted"/>
<keyword evidence="1" id="KW-0732">Signal</keyword>
<reference evidence="2" key="1">
    <citation type="submission" date="2023-02" db="EMBL/GenBank/DDBJ databases">
        <title>Description of Roseinatronobacter alkalisoli sp. nov., an alkaliphilic bacerium isolated from soda soil.</title>
        <authorList>
            <person name="Wei W."/>
        </authorList>
    </citation>
    <scope>NUCLEOTIDE SEQUENCE</scope>
    <source>
        <strain evidence="2">HJB301</strain>
    </source>
</reference>
<evidence type="ECO:0000313" key="2">
    <source>
        <dbReference type="EMBL" id="MDD7970293.1"/>
    </source>
</evidence>
<protein>
    <submittedName>
        <fullName evidence="2">Uncharacterized protein</fullName>
    </submittedName>
</protein>
<comment type="caution">
    <text evidence="2">The sequence shown here is derived from an EMBL/GenBank/DDBJ whole genome shotgun (WGS) entry which is preliminary data.</text>
</comment>
<dbReference type="Proteomes" id="UP001431784">
    <property type="component" value="Unassembled WGS sequence"/>
</dbReference>
<dbReference type="RefSeq" id="WP_274350915.1">
    <property type="nucleotide sequence ID" value="NZ_JAQZSM010000003.1"/>
</dbReference>
<sequence>MRLFVSAAALALAASGFVAPLHAQGMACAPRADMLNMLADKTQTRRAIGLSGRAVMEMFAATDSTDWTVTVTLPDGRMCLLAQGTAFDAGYEMFPARKTML</sequence>
<evidence type="ECO:0000256" key="1">
    <source>
        <dbReference type="SAM" id="SignalP"/>
    </source>
</evidence>
<dbReference type="EMBL" id="JAQZSM010000003">
    <property type="protein sequence ID" value="MDD7970293.1"/>
    <property type="molecule type" value="Genomic_DNA"/>
</dbReference>
<evidence type="ECO:0000313" key="3">
    <source>
        <dbReference type="Proteomes" id="UP001431784"/>
    </source>
</evidence>
<organism evidence="2 3">
    <name type="scientific">Roseinatronobacter alkalisoli</name>
    <dbReference type="NCBI Taxonomy" id="3028235"/>
    <lineage>
        <taxon>Bacteria</taxon>
        <taxon>Pseudomonadati</taxon>
        <taxon>Pseudomonadota</taxon>
        <taxon>Alphaproteobacteria</taxon>
        <taxon>Rhodobacterales</taxon>
        <taxon>Paracoccaceae</taxon>
        <taxon>Roseinatronobacter</taxon>
    </lineage>
</organism>
<keyword evidence="3" id="KW-1185">Reference proteome</keyword>
<feature type="signal peptide" evidence="1">
    <location>
        <begin position="1"/>
        <end position="23"/>
    </location>
</feature>